<keyword evidence="4" id="KW-0282">Flagellum</keyword>
<sequence>MHSNASTQNGRSSDTERAVSPVIGVVLMVAVTVVLSAVIAGFVMEMGDGMEDSLEATGAASFDFDADDGVMTVSLVSEGNADEWEIVGDVEDSPVTEINGAGEAVTLACSDDTGNDDSTDGESNEELTAAETGTISVTASIDGGSSTVIGDTEYDCSDVAD</sequence>
<dbReference type="AlphaFoldDB" id="L0JT06"/>
<organism evidence="4 5">
    <name type="scientific">Natronococcus occultus SP4</name>
    <dbReference type="NCBI Taxonomy" id="694430"/>
    <lineage>
        <taxon>Archaea</taxon>
        <taxon>Methanobacteriati</taxon>
        <taxon>Methanobacteriota</taxon>
        <taxon>Stenosarchaea group</taxon>
        <taxon>Halobacteria</taxon>
        <taxon>Halobacteriales</taxon>
        <taxon>Natrialbaceae</taxon>
        <taxon>Natronococcus</taxon>
    </lineage>
</organism>
<feature type="region of interest" description="Disordered" evidence="1">
    <location>
        <begin position="111"/>
        <end position="144"/>
    </location>
</feature>
<name>L0JT06_9EURY</name>
<evidence type="ECO:0000256" key="1">
    <source>
        <dbReference type="SAM" id="MobiDB-lite"/>
    </source>
</evidence>
<dbReference type="KEGG" id="nou:Natoc_0273"/>
<accession>L0JT06</accession>
<dbReference type="GeneID" id="14405301"/>
<dbReference type="Pfam" id="PF07790">
    <property type="entry name" value="Pilin_N"/>
    <property type="match status" value="1"/>
</dbReference>
<dbReference type="InterPro" id="IPR013373">
    <property type="entry name" value="Flagellin/pilin_N_arc"/>
</dbReference>
<evidence type="ECO:0000259" key="3">
    <source>
        <dbReference type="Pfam" id="PF07790"/>
    </source>
</evidence>
<feature type="compositionally biased region" description="Acidic residues" evidence="1">
    <location>
        <begin position="113"/>
        <end position="125"/>
    </location>
</feature>
<dbReference type="eggNOG" id="arCOG02424">
    <property type="taxonomic scope" value="Archaea"/>
</dbReference>
<dbReference type="Proteomes" id="UP000010878">
    <property type="component" value="Chromosome"/>
</dbReference>
<feature type="transmembrane region" description="Helical" evidence="2">
    <location>
        <begin position="22"/>
        <end position="44"/>
    </location>
</feature>
<keyword evidence="2" id="KW-1133">Transmembrane helix</keyword>
<keyword evidence="4" id="KW-0969">Cilium</keyword>
<evidence type="ECO:0000256" key="2">
    <source>
        <dbReference type="SAM" id="Phobius"/>
    </source>
</evidence>
<keyword evidence="2" id="KW-0812">Transmembrane</keyword>
<feature type="domain" description="Archaeal Type IV pilin N-terminal" evidence="3">
    <location>
        <begin position="17"/>
        <end position="66"/>
    </location>
</feature>
<reference evidence="4 5" key="1">
    <citation type="submission" date="2012-11" db="EMBL/GenBank/DDBJ databases">
        <title>FINISHED of Natronococcus occultus SP4, DSM 3396.</title>
        <authorList>
            <consortium name="DOE Joint Genome Institute"/>
            <person name="Eisen J."/>
            <person name="Huntemann M."/>
            <person name="Wei C.-L."/>
            <person name="Han J."/>
            <person name="Detter J.C."/>
            <person name="Han C."/>
            <person name="Tapia R."/>
            <person name="Chen A."/>
            <person name="Kyrpides N."/>
            <person name="Mavromatis K."/>
            <person name="Markowitz V."/>
            <person name="Szeto E."/>
            <person name="Ivanova N."/>
            <person name="Mikhailova N."/>
            <person name="Ovchinnikova G."/>
            <person name="Pagani I."/>
            <person name="Pati A."/>
            <person name="Goodwin L."/>
            <person name="Nordberg H.P."/>
            <person name="Cantor M.N."/>
            <person name="Hua S.X."/>
            <person name="Woyke T."/>
            <person name="Eisen J."/>
            <person name="Klenk H.-P."/>
            <person name="Klenk H.-P."/>
        </authorList>
    </citation>
    <scope>NUCLEOTIDE SEQUENCE [LARGE SCALE GENOMIC DNA]</scope>
    <source>
        <strain evidence="4 5">SP4</strain>
    </source>
</reference>
<evidence type="ECO:0000313" key="5">
    <source>
        <dbReference type="Proteomes" id="UP000010878"/>
    </source>
</evidence>
<dbReference type="HOGENOM" id="CLU_116126_3_1_2"/>
<dbReference type="OrthoDB" id="205953at2157"/>
<protein>
    <submittedName>
        <fullName evidence="4">Archaeal flagellin-like protein</fullName>
    </submittedName>
</protein>
<keyword evidence="5" id="KW-1185">Reference proteome</keyword>
<dbReference type="NCBIfam" id="TIGR02537">
    <property type="entry name" value="arch_flag_Nterm"/>
    <property type="match status" value="1"/>
</dbReference>
<keyword evidence="4" id="KW-0966">Cell projection</keyword>
<proteinExistence type="predicted"/>
<dbReference type="RefSeq" id="WP_015319603.1">
    <property type="nucleotide sequence ID" value="NC_019974.1"/>
</dbReference>
<feature type="compositionally biased region" description="Polar residues" evidence="1">
    <location>
        <begin position="131"/>
        <end position="144"/>
    </location>
</feature>
<dbReference type="InterPro" id="IPR012859">
    <property type="entry name" value="Pilin_N_archaeal"/>
</dbReference>
<gene>
    <name evidence="4" type="ORF">Natoc_0273</name>
</gene>
<dbReference type="EMBL" id="CP003929">
    <property type="protein sequence ID" value="AGB36147.1"/>
    <property type="molecule type" value="Genomic_DNA"/>
</dbReference>
<keyword evidence="2" id="KW-0472">Membrane</keyword>
<evidence type="ECO:0000313" key="4">
    <source>
        <dbReference type="EMBL" id="AGB36147.1"/>
    </source>
</evidence>